<keyword evidence="1" id="KW-0732">Signal</keyword>
<dbReference type="RefSeq" id="WP_150683653.1">
    <property type="nucleotide sequence ID" value="NZ_CABPSI010000002.1"/>
</dbReference>
<dbReference type="PROSITE" id="PS51257">
    <property type="entry name" value="PROKAR_LIPOPROTEIN"/>
    <property type="match status" value="1"/>
</dbReference>
<gene>
    <name evidence="2" type="ORF">PIN31115_01650</name>
</gene>
<evidence type="ECO:0008006" key="4">
    <source>
        <dbReference type="Google" id="ProtNLM"/>
    </source>
</evidence>
<feature type="signal peptide" evidence="1">
    <location>
        <begin position="1"/>
        <end position="22"/>
    </location>
</feature>
<sequence>MKVRNLSNVALVSLLLALTGCASTSNPDLVRSADPALVASLKQGVAVPTIESNGLDIADEVKAGMIQAFKTQAEKNGMVVSPAGVPVKVTVQEYNARSAAARVLLGVLGESDRIKARVDVSGKTYTVEDSARSSINGIDLVAQNVGSDVANGIATIAGVTVNTIQRVQPPPGMTTR</sequence>
<accession>A0A5E4TXX0</accession>
<name>A0A5E4TXX0_9BURK</name>
<proteinExistence type="predicted"/>
<reference evidence="2 3" key="1">
    <citation type="submission" date="2019-08" db="EMBL/GenBank/DDBJ databases">
        <authorList>
            <person name="Peeters C."/>
        </authorList>
    </citation>
    <scope>NUCLEOTIDE SEQUENCE [LARGE SCALE GENOMIC DNA]</scope>
    <source>
        <strain evidence="2 3">LMG 31115</strain>
    </source>
</reference>
<dbReference type="EMBL" id="CABPSI010000002">
    <property type="protein sequence ID" value="VVD92062.1"/>
    <property type="molecule type" value="Genomic_DNA"/>
</dbReference>
<dbReference type="Proteomes" id="UP000333828">
    <property type="component" value="Unassembled WGS sequence"/>
</dbReference>
<keyword evidence="3" id="KW-1185">Reference proteome</keyword>
<organism evidence="2 3">
    <name type="scientific">Pandoraea iniqua</name>
    <dbReference type="NCBI Taxonomy" id="2508288"/>
    <lineage>
        <taxon>Bacteria</taxon>
        <taxon>Pseudomonadati</taxon>
        <taxon>Pseudomonadota</taxon>
        <taxon>Betaproteobacteria</taxon>
        <taxon>Burkholderiales</taxon>
        <taxon>Burkholderiaceae</taxon>
        <taxon>Pandoraea</taxon>
    </lineage>
</organism>
<evidence type="ECO:0000313" key="3">
    <source>
        <dbReference type="Proteomes" id="UP000333828"/>
    </source>
</evidence>
<protein>
    <recommendedName>
        <fullName evidence="4">Lipoprotein</fullName>
    </recommendedName>
</protein>
<evidence type="ECO:0000256" key="1">
    <source>
        <dbReference type="SAM" id="SignalP"/>
    </source>
</evidence>
<feature type="chain" id="PRO_5023114970" description="Lipoprotein" evidence="1">
    <location>
        <begin position="23"/>
        <end position="176"/>
    </location>
</feature>
<dbReference type="AlphaFoldDB" id="A0A5E4TXX0"/>
<evidence type="ECO:0000313" key="2">
    <source>
        <dbReference type="EMBL" id="VVD92062.1"/>
    </source>
</evidence>